<dbReference type="SUPFAM" id="SSF53474">
    <property type="entry name" value="alpha/beta-Hydrolases"/>
    <property type="match status" value="1"/>
</dbReference>
<dbReference type="InterPro" id="IPR029058">
    <property type="entry name" value="AB_hydrolase_fold"/>
</dbReference>
<dbReference type="InterPro" id="IPR000073">
    <property type="entry name" value="AB_hydrolase_1"/>
</dbReference>
<dbReference type="Gene3D" id="3.40.50.1820">
    <property type="entry name" value="alpha/beta hydrolase"/>
    <property type="match status" value="1"/>
</dbReference>
<dbReference type="Pfam" id="PF12697">
    <property type="entry name" value="Abhydrolase_6"/>
    <property type="match status" value="1"/>
</dbReference>
<proteinExistence type="predicted"/>
<dbReference type="RefSeq" id="WP_087414903.1">
    <property type="nucleotide sequence ID" value="NZ_NFKL01000009.1"/>
</dbReference>
<dbReference type="EMBL" id="NFKL01000009">
    <property type="protein sequence ID" value="OUP58380.1"/>
    <property type="molecule type" value="Genomic_DNA"/>
</dbReference>
<gene>
    <name evidence="2" type="ORF">B5F15_07245</name>
</gene>
<evidence type="ECO:0000313" key="2">
    <source>
        <dbReference type="EMBL" id="OUP58380.1"/>
    </source>
</evidence>
<dbReference type="Proteomes" id="UP000195326">
    <property type="component" value="Unassembled WGS sequence"/>
</dbReference>
<organism evidence="2 3">
    <name type="scientific">Butyricicoccus pullicaecorum</name>
    <dbReference type="NCBI Taxonomy" id="501571"/>
    <lineage>
        <taxon>Bacteria</taxon>
        <taxon>Bacillati</taxon>
        <taxon>Bacillota</taxon>
        <taxon>Clostridia</taxon>
        <taxon>Eubacteriales</taxon>
        <taxon>Butyricicoccaceae</taxon>
        <taxon>Butyricicoccus</taxon>
    </lineage>
</organism>
<sequence>MKTQYFGDPSNPKIVVLHPMLLDGKSMLPLLGELRNSHCVIAPDLTGHGTDTGIFQSAQQEAATLAGWLTTQGWIDLKLVFGASIGAVVAMQLIAMPTFKVHTAVLEGCPLHSNAAFLRMMATRMFLSKHRKAQQHPGLSAQRMTKIYGETLGLIMGHTFEQIRPETLQAIAAACSDCTFPNYPKELEAHLFFEYGSEDISAKTARRVVSKHYPSASFTIREGYVHCQYPAVLGEQYSKVLEEYLARELH</sequence>
<name>A0A1Y4LRC4_9FIRM</name>
<accession>A0A1Y4LRC4</accession>
<evidence type="ECO:0000313" key="3">
    <source>
        <dbReference type="Proteomes" id="UP000195326"/>
    </source>
</evidence>
<dbReference type="AlphaFoldDB" id="A0A1Y4LRC4"/>
<reference evidence="3" key="1">
    <citation type="submission" date="2017-04" db="EMBL/GenBank/DDBJ databases">
        <title>Function of individual gut microbiota members based on whole genome sequencing of pure cultures obtained from chicken caecum.</title>
        <authorList>
            <person name="Medvecky M."/>
            <person name="Cejkova D."/>
            <person name="Polansky O."/>
            <person name="Karasova D."/>
            <person name="Kubasova T."/>
            <person name="Cizek A."/>
            <person name="Rychlik I."/>
        </authorList>
    </citation>
    <scope>NUCLEOTIDE SEQUENCE [LARGE SCALE GENOMIC DNA]</scope>
    <source>
        <strain evidence="3">An179</strain>
    </source>
</reference>
<comment type="caution">
    <text evidence="2">The sequence shown here is derived from an EMBL/GenBank/DDBJ whole genome shotgun (WGS) entry which is preliminary data.</text>
</comment>
<protein>
    <recommendedName>
        <fullName evidence="1">AB hydrolase-1 domain-containing protein</fullName>
    </recommendedName>
</protein>
<evidence type="ECO:0000259" key="1">
    <source>
        <dbReference type="Pfam" id="PF12697"/>
    </source>
</evidence>
<feature type="domain" description="AB hydrolase-1" evidence="1">
    <location>
        <begin position="28"/>
        <end position="192"/>
    </location>
</feature>